<dbReference type="PANTHER" id="PTHR45856">
    <property type="entry name" value="ALPHA/BETA-HYDROLASES SUPERFAMILY PROTEIN"/>
    <property type="match status" value="1"/>
</dbReference>
<dbReference type="EMBL" id="BRYB01002404">
    <property type="protein sequence ID" value="GMI19077.1"/>
    <property type="molecule type" value="Genomic_DNA"/>
</dbReference>
<dbReference type="InterPro" id="IPR051218">
    <property type="entry name" value="Sec_MonoDiacylglyc_Lipase"/>
</dbReference>
<keyword evidence="4" id="KW-1185">Reference proteome</keyword>
<dbReference type="SUPFAM" id="SSF53474">
    <property type="entry name" value="alpha/beta-Hydrolases"/>
    <property type="match status" value="1"/>
</dbReference>
<dbReference type="InterPro" id="IPR029058">
    <property type="entry name" value="AB_hydrolase_fold"/>
</dbReference>
<dbReference type="Gene3D" id="3.40.50.1820">
    <property type="entry name" value="alpha/beta hydrolase"/>
    <property type="match status" value="1"/>
</dbReference>
<dbReference type="PANTHER" id="PTHR45856:SF11">
    <property type="entry name" value="FUNGAL LIPASE-LIKE DOMAIN-CONTAINING PROTEIN"/>
    <property type="match status" value="1"/>
</dbReference>
<proteinExistence type="predicted"/>
<gene>
    <name evidence="3" type="ORF">TeGR_g8934</name>
</gene>
<comment type="caution">
    <text evidence="3">The sequence shown here is derived from an EMBL/GenBank/DDBJ whole genome shotgun (WGS) entry which is preliminary data.</text>
</comment>
<dbReference type="Pfam" id="PF01764">
    <property type="entry name" value="Lipase_3"/>
    <property type="match status" value="1"/>
</dbReference>
<evidence type="ECO:0000259" key="2">
    <source>
        <dbReference type="Pfam" id="PF01764"/>
    </source>
</evidence>
<keyword evidence="1" id="KW-0472">Membrane</keyword>
<feature type="domain" description="Fungal lipase-type" evidence="2">
    <location>
        <begin position="298"/>
        <end position="411"/>
    </location>
</feature>
<accession>A0ABQ6M3Z3</accession>
<dbReference type="InterPro" id="IPR002921">
    <property type="entry name" value="Fungal_lipase-type"/>
</dbReference>
<sequence length="522" mass="57436">MNAHLVVSISIAMVGVSLAIFFFLTGKRLGEGESFSIKFAATVSGEATDGGDSSMDSEVYFCTGPGNCKYYEQMYSDFNSDYDLPDFFALVGIDAGEGKVVLSELTLGWMFTFEDGALTACEGLGFGEDEDSDYDPIEEAMSMASSAELSSFDEGTVINMGSTSITIGAHDIGYDPDVKSATVMGLKMPTPEECGALSPLPTPDEDQGPSVDAADESTWVDFAEPVDPDAGSRRLEEGRQLWGSATASTSNELWYAAGGAYDGDAEGKFTPWATCTNDNARAQFFYKCDHRGCNMNLGFAGSDDAKDWLQNVQAWPGGSDWDYHNGFHSYYTMLEPCVTRYRYMLEGWGIKLDYIVGHSLGGAAATVYAQERGNGLKGVVTFGAPKTNQPWNGGTKLQGWRFVHADDPVPSNLCAVGCVMGPLHHVVSNTYQVYDQLECWNEQVARSEKQKRQSCSRSWWKFWCWFEWIWTTVYSWVQSCGYTKKIKSESVNFAHHHFSLVWAVYGALAKHSAYGDYPSVDL</sequence>
<evidence type="ECO:0000256" key="1">
    <source>
        <dbReference type="SAM" id="Phobius"/>
    </source>
</evidence>
<keyword evidence="1" id="KW-1133">Transmembrane helix</keyword>
<dbReference type="Proteomes" id="UP001165060">
    <property type="component" value="Unassembled WGS sequence"/>
</dbReference>
<evidence type="ECO:0000313" key="4">
    <source>
        <dbReference type="Proteomes" id="UP001165060"/>
    </source>
</evidence>
<reference evidence="3 4" key="1">
    <citation type="journal article" date="2023" name="Commun. Biol.">
        <title>Genome analysis of Parmales, the sister group of diatoms, reveals the evolutionary specialization of diatoms from phago-mixotrophs to photoautotrophs.</title>
        <authorList>
            <person name="Ban H."/>
            <person name="Sato S."/>
            <person name="Yoshikawa S."/>
            <person name="Yamada K."/>
            <person name="Nakamura Y."/>
            <person name="Ichinomiya M."/>
            <person name="Sato N."/>
            <person name="Blanc-Mathieu R."/>
            <person name="Endo H."/>
            <person name="Kuwata A."/>
            <person name="Ogata H."/>
        </authorList>
    </citation>
    <scope>NUCLEOTIDE SEQUENCE [LARGE SCALE GENOMIC DNA]</scope>
</reference>
<evidence type="ECO:0000313" key="3">
    <source>
        <dbReference type="EMBL" id="GMI19077.1"/>
    </source>
</evidence>
<name>A0ABQ6M3Z3_9STRA</name>
<protein>
    <recommendedName>
        <fullName evidence="2">Fungal lipase-type domain-containing protein</fullName>
    </recommendedName>
</protein>
<keyword evidence="1" id="KW-0812">Transmembrane</keyword>
<feature type="transmembrane region" description="Helical" evidence="1">
    <location>
        <begin position="6"/>
        <end position="24"/>
    </location>
</feature>
<organism evidence="3 4">
    <name type="scientific">Tetraparma gracilis</name>
    <dbReference type="NCBI Taxonomy" id="2962635"/>
    <lineage>
        <taxon>Eukaryota</taxon>
        <taxon>Sar</taxon>
        <taxon>Stramenopiles</taxon>
        <taxon>Ochrophyta</taxon>
        <taxon>Bolidophyceae</taxon>
        <taxon>Parmales</taxon>
        <taxon>Triparmaceae</taxon>
        <taxon>Tetraparma</taxon>
    </lineage>
</organism>